<name>A0ABN4XEW4_9RHOB</name>
<evidence type="ECO:0000256" key="1">
    <source>
        <dbReference type="ARBA" id="ARBA00006739"/>
    </source>
</evidence>
<dbReference type="PANTHER" id="PTHR43179">
    <property type="entry name" value="RHAMNOSYLTRANSFERASE WBBL"/>
    <property type="match status" value="1"/>
</dbReference>
<dbReference type="SUPFAM" id="SSF53448">
    <property type="entry name" value="Nucleotide-diphospho-sugar transferases"/>
    <property type="match status" value="1"/>
</dbReference>
<sequence>MAEPHPATDPALGVVIVTYRSSDVIAACIASLRAATGVALHVVVVDNASPDDTVEVIRAAVPDLMGAAEAGQEGIALIEAGANGGFAAGVNLGLARLAANPALDRFWLLNPDCVVLPETPAALASHDPGPRGAAMIAHRVVYGDAPDTIQIDGGVIDRRTGITHNLNQFAPADSPAPDPEHIDFVTGASLVATRAHLERAGPLTEDYFLYYEEVDWALRRGNLPISYCAGAIVHHVAGTAIGSQRMGSVASPFSQYFKHRARAMFLRRHFPAGLIGGAAWSLAKAAQLRAQGHGAEAAALLRGFFGMAPPDPVLAALSPEARAKIGR</sequence>
<feature type="domain" description="Glycosyltransferase 2-like" evidence="4">
    <location>
        <begin position="14"/>
        <end position="148"/>
    </location>
</feature>
<dbReference type="InterPro" id="IPR029044">
    <property type="entry name" value="Nucleotide-diphossugar_trans"/>
</dbReference>
<accession>A0ABN4XEW4</accession>
<evidence type="ECO:0000256" key="3">
    <source>
        <dbReference type="ARBA" id="ARBA00022679"/>
    </source>
</evidence>
<dbReference type="Gene3D" id="3.90.550.10">
    <property type="entry name" value="Spore Coat Polysaccharide Biosynthesis Protein SpsA, Chain A"/>
    <property type="match status" value="1"/>
</dbReference>
<dbReference type="PANTHER" id="PTHR43179:SF12">
    <property type="entry name" value="GALACTOFURANOSYLTRANSFERASE GLFT2"/>
    <property type="match status" value="1"/>
</dbReference>
<evidence type="ECO:0000313" key="6">
    <source>
        <dbReference type="Proteomes" id="UP000185622"/>
    </source>
</evidence>
<protein>
    <recommendedName>
        <fullName evidence="4">Glycosyltransferase 2-like domain-containing protein</fullName>
    </recommendedName>
</protein>
<dbReference type="Pfam" id="PF00535">
    <property type="entry name" value="Glycos_transf_2"/>
    <property type="match status" value="1"/>
</dbReference>
<keyword evidence="6" id="KW-1185">Reference proteome</keyword>
<keyword evidence="2" id="KW-0328">Glycosyltransferase</keyword>
<evidence type="ECO:0000313" key="5">
    <source>
        <dbReference type="EMBL" id="AQS48814.1"/>
    </source>
</evidence>
<organism evidence="5 6">
    <name type="scientific">Thioclava nitratireducens</name>
    <dbReference type="NCBI Taxonomy" id="1915078"/>
    <lineage>
        <taxon>Bacteria</taxon>
        <taxon>Pseudomonadati</taxon>
        <taxon>Pseudomonadota</taxon>
        <taxon>Alphaproteobacteria</taxon>
        <taxon>Rhodobacterales</taxon>
        <taxon>Paracoccaceae</taxon>
        <taxon>Thioclava</taxon>
    </lineage>
</organism>
<keyword evidence="3" id="KW-0808">Transferase</keyword>
<dbReference type="RefSeq" id="WP_075775635.1">
    <property type="nucleotide sequence ID" value="NZ_CP019437.1"/>
</dbReference>
<dbReference type="EMBL" id="CP019437">
    <property type="protein sequence ID" value="AQS48814.1"/>
    <property type="molecule type" value="Genomic_DNA"/>
</dbReference>
<dbReference type="Proteomes" id="UP000185622">
    <property type="component" value="Chromosome"/>
</dbReference>
<dbReference type="InterPro" id="IPR001173">
    <property type="entry name" value="Glyco_trans_2-like"/>
</dbReference>
<proteinExistence type="inferred from homology"/>
<evidence type="ECO:0000256" key="2">
    <source>
        <dbReference type="ARBA" id="ARBA00022676"/>
    </source>
</evidence>
<gene>
    <name evidence="5" type="ORF">BMG03_14190</name>
</gene>
<evidence type="ECO:0000259" key="4">
    <source>
        <dbReference type="Pfam" id="PF00535"/>
    </source>
</evidence>
<reference evidence="5 6" key="1">
    <citation type="submission" date="2017-01" db="EMBL/GenBank/DDBJ databases">
        <title>The complete genome sequence of a sulfur-oxidizing marine bacterium Thioclava sp. 25B10_4T.</title>
        <authorList>
            <person name="Liu Y."/>
            <person name="Lai Q."/>
            <person name="Shao Z."/>
        </authorList>
    </citation>
    <scope>NUCLEOTIDE SEQUENCE [LARGE SCALE GENOMIC DNA]</scope>
    <source>
        <strain evidence="5 6">25B10_4</strain>
    </source>
</reference>
<comment type="similarity">
    <text evidence="1">Belongs to the glycosyltransferase 2 family.</text>
</comment>